<organism evidence="1 2">
    <name type="scientific">Dissostichus mawsoni</name>
    <name type="common">Antarctic cod</name>
    <dbReference type="NCBI Taxonomy" id="36200"/>
    <lineage>
        <taxon>Eukaryota</taxon>
        <taxon>Metazoa</taxon>
        <taxon>Chordata</taxon>
        <taxon>Craniata</taxon>
        <taxon>Vertebrata</taxon>
        <taxon>Euteleostomi</taxon>
        <taxon>Actinopterygii</taxon>
        <taxon>Neopterygii</taxon>
        <taxon>Teleostei</taxon>
        <taxon>Neoteleostei</taxon>
        <taxon>Acanthomorphata</taxon>
        <taxon>Eupercaria</taxon>
        <taxon>Perciformes</taxon>
        <taxon>Notothenioidei</taxon>
        <taxon>Nototheniidae</taxon>
        <taxon>Dissostichus</taxon>
    </lineage>
</organism>
<gene>
    <name evidence="1" type="ORF">F7725_020491</name>
</gene>
<sequence>MTSPRHRDNDRDTGHELHTTCNLEDDSFGPIIFLNTGYTTHSCHCHKEPQSRQGQRTAHQTPGCLNSRESYTLHCILMLAFHPQALPTGFHHNYVCPDESCHLPHGHPCSSRRPDQAKQPDTHCGYLRNSLNHFAVFTSEKESGGHPANVESLSKLPALGINQQRVVEVPDDDVTCPGHRDDNADASH</sequence>
<evidence type="ECO:0000313" key="1">
    <source>
        <dbReference type="EMBL" id="KAF3847463.1"/>
    </source>
</evidence>
<name>A0A7J5YEC5_DISMA</name>
<reference evidence="1 2" key="1">
    <citation type="submission" date="2020-03" db="EMBL/GenBank/DDBJ databases">
        <title>Dissostichus mawsoni Genome sequencing and assembly.</title>
        <authorList>
            <person name="Park H."/>
        </authorList>
    </citation>
    <scope>NUCLEOTIDE SEQUENCE [LARGE SCALE GENOMIC DNA]</scope>
    <source>
        <strain evidence="1">DM0001</strain>
        <tissue evidence="1">Muscle</tissue>
    </source>
</reference>
<comment type="caution">
    <text evidence="1">The sequence shown here is derived from an EMBL/GenBank/DDBJ whole genome shotgun (WGS) entry which is preliminary data.</text>
</comment>
<dbReference type="EMBL" id="JAAKFY010000013">
    <property type="protein sequence ID" value="KAF3847463.1"/>
    <property type="molecule type" value="Genomic_DNA"/>
</dbReference>
<accession>A0A7J5YEC5</accession>
<dbReference type="Proteomes" id="UP000518266">
    <property type="component" value="Unassembled WGS sequence"/>
</dbReference>
<dbReference type="AlphaFoldDB" id="A0A7J5YEC5"/>
<keyword evidence="2" id="KW-1185">Reference proteome</keyword>
<proteinExistence type="predicted"/>
<protein>
    <submittedName>
        <fullName evidence="1">Uncharacterized protein</fullName>
    </submittedName>
</protein>
<evidence type="ECO:0000313" key="2">
    <source>
        <dbReference type="Proteomes" id="UP000518266"/>
    </source>
</evidence>